<keyword evidence="5" id="KW-0808">Transferase</keyword>
<dbReference type="SMART" id="SM00015">
    <property type="entry name" value="IQ"/>
    <property type="match status" value="2"/>
</dbReference>
<dbReference type="GO" id="GO:0016787">
    <property type="term" value="F:hydrolase activity"/>
    <property type="evidence" value="ECO:0007669"/>
    <property type="project" value="UniProtKB-KW"/>
</dbReference>
<evidence type="ECO:0000256" key="9">
    <source>
        <dbReference type="ARBA" id="ARBA00022840"/>
    </source>
</evidence>
<feature type="binding site" evidence="11">
    <location>
        <position position="9"/>
    </location>
    <ligand>
        <name>ATP</name>
        <dbReference type="ChEBI" id="CHEBI:30616"/>
    </ligand>
</feature>
<organism evidence="15 16">
    <name type="scientific">Cymbomonas tetramitiformis</name>
    <dbReference type="NCBI Taxonomy" id="36881"/>
    <lineage>
        <taxon>Eukaryota</taxon>
        <taxon>Viridiplantae</taxon>
        <taxon>Chlorophyta</taxon>
        <taxon>Pyramimonadophyceae</taxon>
        <taxon>Pyramimonadales</taxon>
        <taxon>Pyramimonadaceae</taxon>
        <taxon>Cymbomonas</taxon>
    </lineage>
</organism>
<evidence type="ECO:0000256" key="6">
    <source>
        <dbReference type="ARBA" id="ARBA00022741"/>
    </source>
</evidence>
<proteinExistence type="inferred from homology"/>
<dbReference type="SMART" id="SM00562">
    <property type="entry name" value="NDK"/>
    <property type="match status" value="1"/>
</dbReference>
<dbReference type="Proteomes" id="UP001190700">
    <property type="component" value="Unassembled WGS sequence"/>
</dbReference>
<comment type="similarity">
    <text evidence="4 11 12">Belongs to the NDK family.</text>
</comment>
<reference evidence="15 16" key="1">
    <citation type="journal article" date="2015" name="Genome Biol. Evol.">
        <title>Comparative Genomics of a Bacterivorous Green Alga Reveals Evolutionary Causalities and Consequences of Phago-Mixotrophic Mode of Nutrition.</title>
        <authorList>
            <person name="Burns J.A."/>
            <person name="Paasch A."/>
            <person name="Narechania A."/>
            <person name="Kim E."/>
        </authorList>
    </citation>
    <scope>NUCLEOTIDE SEQUENCE [LARGE SCALE GENOMIC DNA]</scope>
    <source>
        <strain evidence="15 16">PLY_AMNH</strain>
    </source>
</reference>
<dbReference type="GO" id="GO:0006228">
    <property type="term" value="P:UTP biosynthetic process"/>
    <property type="evidence" value="ECO:0007669"/>
    <property type="project" value="InterPro"/>
</dbReference>
<evidence type="ECO:0000256" key="3">
    <source>
        <dbReference type="ARBA" id="ARBA00004138"/>
    </source>
</evidence>
<feature type="active site" description="Pros-phosphohistidine intermediate" evidence="11">
    <location>
        <position position="118"/>
    </location>
</feature>
<dbReference type="CDD" id="cd23767">
    <property type="entry name" value="IQCD"/>
    <property type="match status" value="2"/>
</dbReference>
<evidence type="ECO:0000256" key="8">
    <source>
        <dbReference type="ARBA" id="ARBA00022801"/>
    </source>
</evidence>
<evidence type="ECO:0000256" key="7">
    <source>
        <dbReference type="ARBA" id="ARBA00022777"/>
    </source>
</evidence>
<dbReference type="PANTHER" id="PTHR46161">
    <property type="entry name" value="NUCLEOSIDE DIPHOSPHATE KINASE"/>
    <property type="match status" value="1"/>
</dbReference>
<evidence type="ECO:0000313" key="15">
    <source>
        <dbReference type="EMBL" id="KAK3268843.1"/>
    </source>
</evidence>
<dbReference type="SUPFAM" id="SSF54919">
    <property type="entry name" value="Nucleoside diphosphate kinase, NDK"/>
    <property type="match status" value="1"/>
</dbReference>
<keyword evidence="10" id="KW-0966">Cell projection</keyword>
<dbReference type="CDD" id="cd22983">
    <property type="entry name" value="DD_CrRSP23-like"/>
    <property type="match status" value="1"/>
</dbReference>
<dbReference type="EMBL" id="LGRX02011530">
    <property type="protein sequence ID" value="KAK3268843.1"/>
    <property type="molecule type" value="Genomic_DNA"/>
</dbReference>
<protein>
    <submittedName>
        <fullName evidence="15">50S ribosomal protein L3</fullName>
    </submittedName>
</protein>
<dbReference type="InterPro" id="IPR000048">
    <property type="entry name" value="IQ_motif_EF-hand-BS"/>
</dbReference>
<evidence type="ECO:0000313" key="16">
    <source>
        <dbReference type="Proteomes" id="UP001190700"/>
    </source>
</evidence>
<dbReference type="PANTHER" id="PTHR46161:SF3">
    <property type="entry name" value="NUCLEOSIDE DIPHOSPHATE KINASE DDB_G0292928-RELATED"/>
    <property type="match status" value="1"/>
</dbReference>
<dbReference type="PRINTS" id="PR01243">
    <property type="entry name" value="NUCDPKINASE"/>
</dbReference>
<dbReference type="Pfam" id="PF00612">
    <property type="entry name" value="IQ"/>
    <property type="match status" value="2"/>
</dbReference>
<dbReference type="AlphaFoldDB" id="A0AAE0FZP3"/>
<dbReference type="InterPro" id="IPR001564">
    <property type="entry name" value="Nucleoside_diP_kinase"/>
</dbReference>
<gene>
    <name evidence="15" type="ORF">CYMTET_22667</name>
</gene>
<feature type="region of interest" description="Disordered" evidence="13">
    <location>
        <begin position="249"/>
        <end position="268"/>
    </location>
</feature>
<dbReference type="InterPro" id="IPR007858">
    <property type="entry name" value="Dpy-30_motif"/>
</dbReference>
<keyword evidence="15" id="KW-0689">Ribosomal protein</keyword>
<keyword evidence="9" id="KW-0067">ATP-binding</keyword>
<evidence type="ECO:0000256" key="10">
    <source>
        <dbReference type="ARBA" id="ARBA00023273"/>
    </source>
</evidence>
<evidence type="ECO:0000256" key="4">
    <source>
        <dbReference type="ARBA" id="ARBA00008142"/>
    </source>
</evidence>
<evidence type="ECO:0000256" key="12">
    <source>
        <dbReference type="RuleBase" id="RU004011"/>
    </source>
</evidence>
<dbReference type="GO" id="GO:0006241">
    <property type="term" value="P:CTP biosynthetic process"/>
    <property type="evidence" value="ECO:0007669"/>
    <property type="project" value="InterPro"/>
</dbReference>
<evidence type="ECO:0000256" key="1">
    <source>
        <dbReference type="ARBA" id="ARBA00000082"/>
    </source>
</evidence>
<keyword evidence="16" id="KW-1185">Reference proteome</keyword>
<feature type="domain" description="Nucleoside diphosphate kinase-like" evidence="14">
    <location>
        <begin position="1"/>
        <end position="140"/>
    </location>
</feature>
<comment type="catalytic activity">
    <reaction evidence="1">
        <text>a 2'-deoxyribonucleoside 5'-diphosphate + ATP = a 2'-deoxyribonucleoside 5'-triphosphate + ADP</text>
        <dbReference type="Rhea" id="RHEA:44640"/>
        <dbReference type="ChEBI" id="CHEBI:30616"/>
        <dbReference type="ChEBI" id="CHEBI:61560"/>
        <dbReference type="ChEBI" id="CHEBI:73316"/>
        <dbReference type="ChEBI" id="CHEBI:456216"/>
        <dbReference type="EC" id="2.7.4.6"/>
    </reaction>
</comment>
<feature type="binding site" evidence="11">
    <location>
        <position position="105"/>
    </location>
    <ligand>
        <name>ATP</name>
        <dbReference type="ChEBI" id="CHEBI:30616"/>
    </ligand>
</feature>
<evidence type="ECO:0000256" key="5">
    <source>
        <dbReference type="ARBA" id="ARBA00022679"/>
    </source>
</evidence>
<dbReference type="GO" id="GO:0005524">
    <property type="term" value="F:ATP binding"/>
    <property type="evidence" value="ECO:0007669"/>
    <property type="project" value="UniProtKB-KW"/>
</dbReference>
<name>A0AAE0FZP3_9CHLO</name>
<dbReference type="Gene3D" id="1.20.890.10">
    <property type="entry name" value="cAMP-dependent protein kinase regulatory subunit, dimerization-anchoring domain"/>
    <property type="match status" value="1"/>
</dbReference>
<keyword evidence="6" id="KW-0547">Nucleotide-binding</keyword>
<feature type="binding site" evidence="11">
    <location>
        <position position="115"/>
    </location>
    <ligand>
        <name>ATP</name>
        <dbReference type="ChEBI" id="CHEBI:30616"/>
    </ligand>
</feature>
<dbReference type="InterPro" id="IPR034907">
    <property type="entry name" value="NDK-like_dom"/>
</dbReference>
<dbReference type="Gene3D" id="1.20.5.190">
    <property type="match status" value="1"/>
</dbReference>
<comment type="caution">
    <text evidence="15">The sequence shown here is derived from an EMBL/GenBank/DDBJ whole genome shotgun (WGS) entry which is preliminary data.</text>
</comment>
<feature type="binding site" evidence="11">
    <location>
        <position position="57"/>
    </location>
    <ligand>
        <name>ATP</name>
        <dbReference type="ChEBI" id="CHEBI:30616"/>
    </ligand>
</feature>
<dbReference type="Pfam" id="PF05186">
    <property type="entry name" value="Dpy-30"/>
    <property type="match status" value="1"/>
</dbReference>
<evidence type="ECO:0000256" key="2">
    <source>
        <dbReference type="ARBA" id="ARBA00000937"/>
    </source>
</evidence>
<keyword evidence="15" id="KW-0687">Ribonucleoprotein</keyword>
<dbReference type="InterPro" id="IPR036850">
    <property type="entry name" value="NDK-like_dom_sf"/>
</dbReference>
<comment type="subcellular location">
    <subcellularLocation>
        <location evidence="3">Cell projection</location>
        <location evidence="3">Cilium</location>
    </subcellularLocation>
</comment>
<evidence type="ECO:0000256" key="13">
    <source>
        <dbReference type="SAM" id="MobiDB-lite"/>
    </source>
</evidence>
<feature type="binding site" evidence="11">
    <location>
        <position position="91"/>
    </location>
    <ligand>
        <name>ATP</name>
        <dbReference type="ChEBI" id="CHEBI:30616"/>
    </ligand>
</feature>
<keyword evidence="7" id="KW-0418">Kinase</keyword>
<dbReference type="PROSITE" id="PS51374">
    <property type="entry name" value="NDPK_LIKE"/>
    <property type="match status" value="1"/>
</dbReference>
<dbReference type="Pfam" id="PF00334">
    <property type="entry name" value="NDK"/>
    <property type="match status" value="1"/>
</dbReference>
<dbReference type="SUPFAM" id="SSF52540">
    <property type="entry name" value="P-loop containing nucleoside triphosphate hydrolases"/>
    <property type="match status" value="1"/>
</dbReference>
<accession>A0AAE0FZP3</accession>
<dbReference type="Gene3D" id="3.30.70.141">
    <property type="entry name" value="Nucleoside diphosphate kinase-like domain"/>
    <property type="match status" value="1"/>
</dbReference>
<sequence length="296" mass="32959">MQKTFAMIKPDAVSAGYHHNILQELELGGFAIVSKARVQLTRARAAEFYAEHKGKHFYEKLVDFMSSGPVIALVLAKEEAITGWRTLMGPTNSVVAKEQKPDSLRGKYGTDGTYNACHGADSPASAAREIKFFFPRLILDPLPDPATAKTFIIDHLQPTLVKGLTALCKQKPSADKMEAITWLAHWLLDNNPNKPRTVDHDQLELKPEDEEEGFDLGEGGQVEKSVEEMEQDLAATRVQSHFRGYQARRNVQKKKEGPKVSIQTHEMADDEKSAVKIQALYRGHAGRKRVKGLKTG</sequence>
<dbReference type="PROSITE" id="PS50096">
    <property type="entry name" value="IQ"/>
    <property type="match status" value="2"/>
</dbReference>
<keyword evidence="8" id="KW-0378">Hydrolase</keyword>
<evidence type="ECO:0000256" key="11">
    <source>
        <dbReference type="PROSITE-ProRule" id="PRU00706"/>
    </source>
</evidence>
<evidence type="ECO:0000259" key="14">
    <source>
        <dbReference type="SMART" id="SM00562"/>
    </source>
</evidence>
<dbReference type="FunFam" id="3.30.70.141:FF:000010">
    <property type="entry name" value="Nucleoside diphosphate kinase 7"/>
    <property type="match status" value="1"/>
</dbReference>
<feature type="binding site" evidence="11">
    <location>
        <position position="85"/>
    </location>
    <ligand>
        <name>ATP</name>
        <dbReference type="ChEBI" id="CHEBI:30616"/>
    </ligand>
</feature>
<dbReference type="GO" id="GO:0005840">
    <property type="term" value="C:ribosome"/>
    <property type="evidence" value="ECO:0007669"/>
    <property type="project" value="UniProtKB-KW"/>
</dbReference>
<dbReference type="GO" id="GO:0006183">
    <property type="term" value="P:GTP biosynthetic process"/>
    <property type="evidence" value="ECO:0007669"/>
    <property type="project" value="InterPro"/>
</dbReference>
<dbReference type="InterPro" id="IPR027417">
    <property type="entry name" value="P-loop_NTPase"/>
</dbReference>
<dbReference type="GO" id="GO:0004550">
    <property type="term" value="F:nucleoside diphosphate kinase activity"/>
    <property type="evidence" value="ECO:0007669"/>
    <property type="project" value="UniProtKB-EC"/>
</dbReference>
<dbReference type="GO" id="GO:0005929">
    <property type="term" value="C:cilium"/>
    <property type="evidence" value="ECO:0007669"/>
    <property type="project" value="UniProtKB-SubCell"/>
</dbReference>
<comment type="catalytic activity">
    <reaction evidence="2">
        <text>a ribonucleoside 5'-diphosphate + ATP = a ribonucleoside 5'-triphosphate + ADP</text>
        <dbReference type="Rhea" id="RHEA:18113"/>
        <dbReference type="ChEBI" id="CHEBI:30616"/>
        <dbReference type="ChEBI" id="CHEBI:57930"/>
        <dbReference type="ChEBI" id="CHEBI:61557"/>
        <dbReference type="ChEBI" id="CHEBI:456216"/>
        <dbReference type="EC" id="2.7.4.6"/>
    </reaction>
</comment>